<evidence type="ECO:0000313" key="2">
    <source>
        <dbReference type="EMBL" id="XFO73407.1"/>
    </source>
</evidence>
<protein>
    <recommendedName>
        <fullName evidence="1">Transposase IS110-like N-terminal domain-containing protein</fullName>
    </recommendedName>
</protein>
<dbReference type="EMBL" id="CP155571">
    <property type="protein sequence ID" value="XFO73407.1"/>
    <property type="molecule type" value="Genomic_DNA"/>
</dbReference>
<accession>A0ABZ3J691</accession>
<dbReference type="Proteomes" id="UP000216052">
    <property type="component" value="Chromosome"/>
</dbReference>
<gene>
    <name evidence="2" type="ORF">SPACI_034930</name>
</gene>
<organism evidence="2 3">
    <name type="scientific">Sporomusa acidovorans (strain ATCC 49682 / DSM 3132 / Mol)</name>
    <dbReference type="NCBI Taxonomy" id="1123286"/>
    <lineage>
        <taxon>Bacteria</taxon>
        <taxon>Bacillati</taxon>
        <taxon>Bacillota</taxon>
        <taxon>Negativicutes</taxon>
        <taxon>Selenomonadales</taxon>
        <taxon>Sporomusaceae</taxon>
        <taxon>Sporomusa</taxon>
    </lineage>
</organism>
<keyword evidence="3" id="KW-1185">Reference proteome</keyword>
<dbReference type="NCBIfam" id="NF033542">
    <property type="entry name" value="transpos_IS110"/>
    <property type="match status" value="1"/>
</dbReference>
<dbReference type="Pfam" id="PF01548">
    <property type="entry name" value="DEDD_Tnp_IS110"/>
    <property type="match status" value="1"/>
</dbReference>
<name>A0ABZ3J691_SPOA4</name>
<evidence type="ECO:0000313" key="3">
    <source>
        <dbReference type="Proteomes" id="UP000216052"/>
    </source>
</evidence>
<feature type="domain" description="Transposase IS110-like N-terminal" evidence="1">
    <location>
        <begin position="9"/>
        <end position="158"/>
    </location>
</feature>
<evidence type="ECO:0000259" key="1">
    <source>
        <dbReference type="Pfam" id="PF01548"/>
    </source>
</evidence>
<dbReference type="PANTHER" id="PTHR33055">
    <property type="entry name" value="TRANSPOSASE FOR INSERTION SEQUENCE ELEMENT IS1111A"/>
    <property type="match status" value="1"/>
</dbReference>
<dbReference type="RefSeq" id="WP_373657481.1">
    <property type="nucleotide sequence ID" value="NZ_CP155571.1"/>
</dbReference>
<dbReference type="InterPro" id="IPR002525">
    <property type="entry name" value="Transp_IS110-like_N"/>
</dbReference>
<sequence>MEALLECCCGIDVHRDSLQVCILKGLTDNPEVIRAEFKTMQQDLQELVQWLVRHDCNHIAMESTGVYWRPVYEAIEEFHSNYQSLLVVNAHHMRNLPGRKSDIKDSEWIATLLRHGLLSPSFIPDKITRTLREYSRLYRSFTGEKSRYVNRLEKFLQTHGFKLSSVISNIYGVSGRRLLYKLSEKGYLLSADVIEAVDRRVKASNEEIHAAIKGKLTLLERRLLHTLLTKIDQVQSEIDEILAIMQEVIEPYQSAVEQLDSIPGVDTLAAQTVIAEISPVPHNYFSTSITKKVQPDLSFQGL</sequence>
<reference evidence="2" key="1">
    <citation type="submission" date="2024-05" db="EMBL/GenBank/DDBJ databases">
        <title>Isolation and characterization of Sporomusa carbonis sp. nov., a carboxydotrophic hydrogenogen in the genus of Sporomusa isolated from a charcoal burning pile.</title>
        <authorList>
            <person name="Boeer T."/>
            <person name="Rosenbaum F."/>
            <person name="Eysell L."/>
            <person name="Mueller V."/>
            <person name="Daniel R."/>
            <person name="Poehlein A."/>
        </authorList>
    </citation>
    <scope>NUCLEOTIDE SEQUENCE [LARGE SCALE GENOMIC DNA]</scope>
    <source>
        <strain evidence="2">DSM 3132</strain>
    </source>
</reference>
<dbReference type="InterPro" id="IPR047650">
    <property type="entry name" value="Transpos_IS110"/>
</dbReference>
<proteinExistence type="predicted"/>